<evidence type="ECO:0000313" key="1">
    <source>
        <dbReference type="EMBL" id="MCI88699.1"/>
    </source>
</evidence>
<protein>
    <submittedName>
        <fullName evidence="1">Uncharacterized protein</fullName>
    </submittedName>
</protein>
<name>A0A392VMS6_9FABA</name>
<evidence type="ECO:0000313" key="2">
    <source>
        <dbReference type="Proteomes" id="UP000265520"/>
    </source>
</evidence>
<sequence length="53" mass="5755">SSSAQPSALPAQHTQFNMFNSTHVLHYELSSTMSSTFNILCSACSAQQNLQHA</sequence>
<feature type="non-terminal residue" evidence="1">
    <location>
        <position position="1"/>
    </location>
</feature>
<keyword evidence="2" id="KW-1185">Reference proteome</keyword>
<dbReference type="AlphaFoldDB" id="A0A392VMS6"/>
<accession>A0A392VMS6</accession>
<organism evidence="1 2">
    <name type="scientific">Trifolium medium</name>
    <dbReference type="NCBI Taxonomy" id="97028"/>
    <lineage>
        <taxon>Eukaryota</taxon>
        <taxon>Viridiplantae</taxon>
        <taxon>Streptophyta</taxon>
        <taxon>Embryophyta</taxon>
        <taxon>Tracheophyta</taxon>
        <taxon>Spermatophyta</taxon>
        <taxon>Magnoliopsida</taxon>
        <taxon>eudicotyledons</taxon>
        <taxon>Gunneridae</taxon>
        <taxon>Pentapetalae</taxon>
        <taxon>rosids</taxon>
        <taxon>fabids</taxon>
        <taxon>Fabales</taxon>
        <taxon>Fabaceae</taxon>
        <taxon>Papilionoideae</taxon>
        <taxon>50 kb inversion clade</taxon>
        <taxon>NPAAA clade</taxon>
        <taxon>Hologalegina</taxon>
        <taxon>IRL clade</taxon>
        <taxon>Trifolieae</taxon>
        <taxon>Trifolium</taxon>
    </lineage>
</organism>
<reference evidence="1 2" key="1">
    <citation type="journal article" date="2018" name="Front. Plant Sci.">
        <title>Red Clover (Trifolium pratense) and Zigzag Clover (T. medium) - A Picture of Genomic Similarities and Differences.</title>
        <authorList>
            <person name="Dluhosova J."/>
            <person name="Istvanek J."/>
            <person name="Nedelnik J."/>
            <person name="Repkova J."/>
        </authorList>
    </citation>
    <scope>NUCLEOTIDE SEQUENCE [LARGE SCALE GENOMIC DNA]</scope>
    <source>
        <strain evidence="2">cv. 10/8</strain>
        <tissue evidence="1">Leaf</tissue>
    </source>
</reference>
<dbReference type="EMBL" id="LXQA011200034">
    <property type="protein sequence ID" value="MCI88699.1"/>
    <property type="molecule type" value="Genomic_DNA"/>
</dbReference>
<comment type="caution">
    <text evidence="1">The sequence shown here is derived from an EMBL/GenBank/DDBJ whole genome shotgun (WGS) entry which is preliminary data.</text>
</comment>
<proteinExistence type="predicted"/>
<dbReference type="Proteomes" id="UP000265520">
    <property type="component" value="Unassembled WGS sequence"/>
</dbReference>